<evidence type="ECO:0000313" key="2">
    <source>
        <dbReference type="EMBL" id="CDN49731.1"/>
    </source>
</evidence>
<accession>A0A068SVF1</accession>
<keyword evidence="1" id="KW-1133">Transmembrane helix</keyword>
<feature type="transmembrane region" description="Helical" evidence="1">
    <location>
        <begin position="346"/>
        <end position="365"/>
    </location>
</feature>
<feature type="transmembrane region" description="Helical" evidence="1">
    <location>
        <begin position="308"/>
        <end position="326"/>
    </location>
</feature>
<feature type="transmembrane region" description="Helical" evidence="1">
    <location>
        <begin position="226"/>
        <end position="244"/>
    </location>
</feature>
<dbReference type="OrthoDB" id="9770040at2"/>
<keyword evidence="3" id="KW-1185">Reference proteome</keyword>
<feature type="transmembrane region" description="Helical" evidence="1">
    <location>
        <begin position="124"/>
        <end position="143"/>
    </location>
</feature>
<dbReference type="AlphaFoldDB" id="A0A068SVF1"/>
<feature type="transmembrane region" description="Helical" evidence="1">
    <location>
        <begin position="371"/>
        <end position="391"/>
    </location>
</feature>
<protein>
    <submittedName>
        <fullName evidence="2">NnrS family protein</fullName>
    </submittedName>
</protein>
<dbReference type="HOGENOM" id="CLU_041785_2_0_5"/>
<dbReference type="Pfam" id="PF05940">
    <property type="entry name" value="NnrS"/>
    <property type="match status" value="1"/>
</dbReference>
<dbReference type="KEGG" id="ngg:RG540_CH35670"/>
<reference evidence="3" key="1">
    <citation type="journal article" date="2014" name="BMC Genomics">
        <title>Genome sequencing of two Neorhizobium galegae strains reveals a noeT gene responsible for the unusual acetylation of the nodulation factors.</title>
        <authorList>
            <person name="Osterman J."/>
            <person name="Marsh J."/>
            <person name="Laine P.K."/>
            <person name="Zeng Z."/>
            <person name="Alatalo E."/>
            <person name="Sullivan J.T."/>
            <person name="Young J.P."/>
            <person name="Thomas-Oates J."/>
            <person name="Paulin L."/>
            <person name="Lindstrom K."/>
        </authorList>
    </citation>
    <scope>NUCLEOTIDE SEQUENCE [LARGE SCALE GENOMIC DNA]</scope>
    <source>
        <strain evidence="3">HAMBI 540</strain>
    </source>
</reference>
<dbReference type="GeneID" id="24259154"/>
<feature type="transmembrane region" description="Helical" evidence="1">
    <location>
        <begin position="279"/>
        <end position="302"/>
    </location>
</feature>
<dbReference type="eggNOG" id="COG3213">
    <property type="taxonomic scope" value="Bacteria"/>
</dbReference>
<dbReference type="Proteomes" id="UP000028181">
    <property type="component" value="Chromosome I"/>
</dbReference>
<feature type="transmembrane region" description="Helical" evidence="1">
    <location>
        <begin position="187"/>
        <end position="205"/>
    </location>
</feature>
<feature type="transmembrane region" description="Helical" evidence="1">
    <location>
        <begin position="155"/>
        <end position="175"/>
    </location>
</feature>
<feature type="transmembrane region" description="Helical" evidence="1">
    <location>
        <begin position="250"/>
        <end position="267"/>
    </location>
</feature>
<feature type="transmembrane region" description="Helical" evidence="1">
    <location>
        <begin position="72"/>
        <end position="92"/>
    </location>
</feature>
<proteinExistence type="predicted"/>
<dbReference type="InterPro" id="IPR010266">
    <property type="entry name" value="NnrS"/>
</dbReference>
<dbReference type="EMBL" id="HG938353">
    <property type="protein sequence ID" value="CDN49731.1"/>
    <property type="molecule type" value="Genomic_DNA"/>
</dbReference>
<feature type="transmembrane region" description="Helical" evidence="1">
    <location>
        <begin position="99"/>
        <end position="118"/>
    </location>
</feature>
<keyword evidence="1" id="KW-0812">Transmembrane</keyword>
<organism evidence="2 3">
    <name type="scientific">Neorhizobium galegae bv. orientalis str. HAMBI 540</name>
    <dbReference type="NCBI Taxonomy" id="1028800"/>
    <lineage>
        <taxon>Bacteria</taxon>
        <taxon>Pseudomonadati</taxon>
        <taxon>Pseudomonadota</taxon>
        <taxon>Alphaproteobacteria</taxon>
        <taxon>Hyphomicrobiales</taxon>
        <taxon>Rhizobiaceae</taxon>
        <taxon>Rhizobium/Agrobacterium group</taxon>
        <taxon>Neorhizobium</taxon>
    </lineage>
</organism>
<feature type="transmembrane region" description="Helical" evidence="1">
    <location>
        <begin position="32"/>
        <end position="52"/>
    </location>
</feature>
<keyword evidence="1" id="KW-0472">Membrane</keyword>
<dbReference type="RefSeq" id="WP_038590602.1">
    <property type="nucleotide sequence ID" value="NZ_HG938353.1"/>
</dbReference>
<gene>
    <name evidence="2" type="ORF">RG540_CH35670</name>
</gene>
<evidence type="ECO:0000256" key="1">
    <source>
        <dbReference type="SAM" id="Phobius"/>
    </source>
</evidence>
<dbReference type="PATRIC" id="fig|1028800.3.peg.3624"/>
<name>A0A068SVF1_NEOGA</name>
<evidence type="ECO:0000313" key="3">
    <source>
        <dbReference type="Proteomes" id="UP000028181"/>
    </source>
</evidence>
<sequence>MTTIPAARRPGSIPRGLSTTAPIIFSYGFRPFFLSAALWAAVAMLLWMASLAGLIDVAGSYGTVHRHAHEMLFGYASAVLAGFLLTAVPNWTGRLPVSGWPLVFLFLVWVAGRLALLLSDYTGTVAAILADSAFLPLLLFICVREVVAGRKWKDLKVVGGLIALSTANILYHLAVAGGQHPSVGIKLALSAYIAMILVVGGRIIPSFTRNWINKTGRTDFPAAYDRFDTAAILCGVVALAAWVILGDGKLVAGTAGLAAAMHTIRLARWRGWTTTAEMLVTVLHIAYLFVPLGFLAIGLAAVNLFDETSAIHVLSVGTVTTMMLAVMTRASRGHTGRVLTASRTTVASYAAIVLCALLRPSAGLFPEFASLIYSLSGAAWLAAFGLFVLEYGPMLIRVRRRVAEG</sequence>